<feature type="region of interest" description="Disordered" evidence="1">
    <location>
        <begin position="33"/>
        <end position="53"/>
    </location>
</feature>
<sequence length="53" mass="6211">MEVAQMPESTDVFDLDKVDGIEIPPHVRARLDQQFARMRDERRPARDQGEEND</sequence>
<dbReference type="EMBL" id="CP128986">
    <property type="protein sequence ID" value="WOC12623.1"/>
    <property type="molecule type" value="Genomic_DNA"/>
</dbReference>
<accession>A0AA97GU16</accession>
<proteinExistence type="predicted"/>
<name>A0AA97GU16_9ACTN</name>
<dbReference type="AlphaFoldDB" id="A0AA97GU16"/>
<reference evidence="2" key="1">
    <citation type="submission" date="2023-06" db="EMBL/GenBank/DDBJ databases">
        <title>Gordonia sp. nov. and Pseudochrobactrum sp. nov., two species isolated from the burying beetle Nicrophorus vespilloides.</title>
        <authorList>
            <person name="Poehlein A."/>
            <person name="Guzman J."/>
            <person name="Daniel R."/>
            <person name="Vilcinskas A."/>
        </authorList>
    </citation>
    <scope>NUCLEOTIDE SEQUENCE</scope>
    <source>
        <strain evidence="2">MP11Mi</strain>
    </source>
</reference>
<feature type="compositionally biased region" description="Basic and acidic residues" evidence="1">
    <location>
        <begin position="37"/>
        <end position="53"/>
    </location>
</feature>
<protein>
    <submittedName>
        <fullName evidence="2">Uncharacterized protein</fullName>
    </submittedName>
</protein>
<organism evidence="2">
    <name type="scientific">Gordonia sp. MP11Mi</name>
    <dbReference type="NCBI Taxonomy" id="3022769"/>
    <lineage>
        <taxon>Bacteria</taxon>
        <taxon>Bacillati</taxon>
        <taxon>Actinomycetota</taxon>
        <taxon>Actinomycetes</taxon>
        <taxon>Mycobacteriales</taxon>
        <taxon>Gordoniaceae</taxon>
        <taxon>Gordonia</taxon>
    </lineage>
</organism>
<evidence type="ECO:0000256" key="1">
    <source>
        <dbReference type="SAM" id="MobiDB-lite"/>
    </source>
</evidence>
<gene>
    <name evidence="2" type="ORF">MP11Mi_17130</name>
</gene>
<evidence type="ECO:0000313" key="2">
    <source>
        <dbReference type="EMBL" id="WOC12623.1"/>
    </source>
</evidence>